<name>A0A1B2I799_9BACT</name>
<dbReference type="EMBL" id="CP016757">
    <property type="protein sequence ID" value="ANZ45836.1"/>
    <property type="molecule type" value="Genomic_DNA"/>
</dbReference>
<dbReference type="GeneID" id="83058667"/>
<dbReference type="AlphaFoldDB" id="A0A1B2I799"/>
<dbReference type="STRING" id="1197717.BED41_12515"/>
<organism evidence="1 2">
    <name type="scientific">Cloacibacillus porcorum</name>
    <dbReference type="NCBI Taxonomy" id="1197717"/>
    <lineage>
        <taxon>Bacteria</taxon>
        <taxon>Thermotogati</taxon>
        <taxon>Synergistota</taxon>
        <taxon>Synergistia</taxon>
        <taxon>Synergistales</taxon>
        <taxon>Synergistaceae</taxon>
        <taxon>Cloacibacillus</taxon>
    </lineage>
</organism>
<dbReference type="RefSeq" id="WP_066746881.1">
    <property type="nucleotide sequence ID" value="NZ_CP016757.1"/>
</dbReference>
<keyword evidence="2" id="KW-1185">Reference proteome</keyword>
<proteinExistence type="predicted"/>
<protein>
    <submittedName>
        <fullName evidence="1">Uncharacterized protein</fullName>
    </submittedName>
</protein>
<sequence>MGLFSYSYVCISNNPNLKGHVQSLDYLDGGALDVLYAGRDLIHLGWELLANPLYGNFKPNQQPYRSLILKKDCSRGGAIDLQSLDLIENAIRVFESSPKLMRPGELAERIDNDFRYLDFILLEETFHQYSVLTPPERRYPEAVNR</sequence>
<reference evidence="1" key="1">
    <citation type="submission" date="2016-08" db="EMBL/GenBank/DDBJ databases">
        <title>Complete genome of Cloacibacillus porcorum.</title>
        <authorList>
            <person name="Looft T."/>
            <person name="Bayles D.O."/>
            <person name="Alt D.P."/>
        </authorList>
    </citation>
    <scope>NUCLEOTIDE SEQUENCE [LARGE SCALE GENOMIC DNA]</scope>
    <source>
        <strain evidence="1">CL-84</strain>
    </source>
</reference>
<evidence type="ECO:0000313" key="2">
    <source>
        <dbReference type="Proteomes" id="UP000093044"/>
    </source>
</evidence>
<dbReference type="KEGG" id="cpor:BED41_12515"/>
<dbReference type="Proteomes" id="UP000093044">
    <property type="component" value="Chromosome"/>
</dbReference>
<dbReference type="OrthoDB" id="9815289at2"/>
<accession>A0A1B2I799</accession>
<dbReference type="InterPro" id="IPR047735">
    <property type="entry name" value="GrdX-like"/>
</dbReference>
<evidence type="ECO:0000313" key="1">
    <source>
        <dbReference type="EMBL" id="ANZ45836.1"/>
    </source>
</evidence>
<gene>
    <name evidence="1" type="ORF">BED41_12515</name>
</gene>
<dbReference type="NCBIfam" id="NF038093">
    <property type="entry name" value="GrdX"/>
    <property type="match status" value="1"/>
</dbReference>